<keyword evidence="2" id="KW-0472">Membrane</keyword>
<dbReference type="EMBL" id="CP111022">
    <property type="protein sequence ID" value="WAR20123.1"/>
    <property type="molecule type" value="Genomic_DNA"/>
</dbReference>
<feature type="compositionally biased region" description="Polar residues" evidence="1">
    <location>
        <begin position="93"/>
        <end position="118"/>
    </location>
</feature>
<keyword evidence="4" id="KW-1185">Reference proteome</keyword>
<evidence type="ECO:0000313" key="3">
    <source>
        <dbReference type="EMBL" id="WAR20123.1"/>
    </source>
</evidence>
<accession>A0ABY7FHD7</accession>
<feature type="region of interest" description="Disordered" evidence="1">
    <location>
        <begin position="93"/>
        <end position="170"/>
    </location>
</feature>
<proteinExistence type="predicted"/>
<sequence>MAVMDGEAGIIVGCVFGGIFVFTCIISSVKAIRDRRILKKRIAAKEKERKENGQPPVCATIEDYHPAANGQSTSGVARNGRVPGVACTANSNHLTVPGQHAQNGVDNRTFVHSSNDIKTSGDEERRNSCKSKFLSENERSPVNENVPKRTLSNDYTKRARDSAARDASHSSTRRYSYGIAVCEHSWLPGDPPDYASSEKIMNTYNYGSRKSEGQLYKSTVGFENKAFDTDTRK</sequence>
<feature type="compositionally biased region" description="Basic and acidic residues" evidence="1">
    <location>
        <begin position="119"/>
        <end position="141"/>
    </location>
</feature>
<keyword evidence="2" id="KW-0812">Transmembrane</keyword>
<feature type="compositionally biased region" description="Basic and acidic residues" evidence="1">
    <location>
        <begin position="155"/>
        <end position="168"/>
    </location>
</feature>
<protein>
    <submittedName>
        <fullName evidence="3">Uncharacterized protein</fullName>
    </submittedName>
</protein>
<evidence type="ECO:0000256" key="2">
    <source>
        <dbReference type="SAM" id="Phobius"/>
    </source>
</evidence>
<keyword evidence="2" id="KW-1133">Transmembrane helix</keyword>
<dbReference type="Proteomes" id="UP001164746">
    <property type="component" value="Chromosome 11"/>
</dbReference>
<feature type="transmembrane region" description="Helical" evidence="2">
    <location>
        <begin position="6"/>
        <end position="32"/>
    </location>
</feature>
<organism evidence="3 4">
    <name type="scientific">Mya arenaria</name>
    <name type="common">Soft-shell clam</name>
    <dbReference type="NCBI Taxonomy" id="6604"/>
    <lineage>
        <taxon>Eukaryota</taxon>
        <taxon>Metazoa</taxon>
        <taxon>Spiralia</taxon>
        <taxon>Lophotrochozoa</taxon>
        <taxon>Mollusca</taxon>
        <taxon>Bivalvia</taxon>
        <taxon>Autobranchia</taxon>
        <taxon>Heteroconchia</taxon>
        <taxon>Euheterodonta</taxon>
        <taxon>Imparidentia</taxon>
        <taxon>Neoheterodontei</taxon>
        <taxon>Myida</taxon>
        <taxon>Myoidea</taxon>
        <taxon>Myidae</taxon>
        <taxon>Mya</taxon>
    </lineage>
</organism>
<reference evidence="3" key="1">
    <citation type="submission" date="2022-11" db="EMBL/GenBank/DDBJ databases">
        <title>Centuries of genome instability and evolution in soft-shell clam transmissible cancer (bioRxiv).</title>
        <authorList>
            <person name="Hart S.F.M."/>
            <person name="Yonemitsu M.A."/>
            <person name="Giersch R.M."/>
            <person name="Beal B.F."/>
            <person name="Arriagada G."/>
            <person name="Davis B.W."/>
            <person name="Ostrander E.A."/>
            <person name="Goff S.P."/>
            <person name="Metzger M.J."/>
        </authorList>
    </citation>
    <scope>NUCLEOTIDE SEQUENCE</scope>
    <source>
        <strain evidence="3">MELC-2E11</strain>
        <tissue evidence="3">Siphon/mantle</tissue>
    </source>
</reference>
<name>A0ABY7FHD7_MYAAR</name>
<gene>
    <name evidence="3" type="ORF">MAR_001961</name>
</gene>
<evidence type="ECO:0000256" key="1">
    <source>
        <dbReference type="SAM" id="MobiDB-lite"/>
    </source>
</evidence>
<evidence type="ECO:0000313" key="4">
    <source>
        <dbReference type="Proteomes" id="UP001164746"/>
    </source>
</evidence>